<name>A0A0N5B4T6_STREA</name>
<evidence type="ECO:0000256" key="4">
    <source>
        <dbReference type="RuleBase" id="RU004453"/>
    </source>
</evidence>
<sequence length="427" mass="49645">MRCTKFFFHFILLVSFNCTFSKSVLSDNIINCPKRIVGYYTSWLNKYITEAQARKLTHVIYSFISLHSNATLYIGDLKNPDSKMLAEVKLQHLFSMRKVNPNLKIMFAIGGWENSQYFSHITSTYQGRASLILEIIRMIDIYDFDGVDVDWEYPTTGGAVEGVPEDKRNYVLFMKEMREAFNHYELKIRRYSKLLISFAGAAGEWTLSPGFDLTNLSIYVDFINIMSYDYFGAWDSKWGAFTGPPAPLYHGSLRSMSGKMNVDWTIKYYYCNSKDLGKLNMGIPLYGRYWNNVGEPIDKNDDMWRMAIKNRKGKYDGGHITWRSLKNKINCTWDIKNSKYHNKAKVPYIVERNRFLSFENPRSIREKMNYVEKKNLGGSYQFVILKVKMPIVAVLMDGVELVRIIVNALDVLILKKLLNLDLNKSFT</sequence>
<evidence type="ECO:0000256" key="1">
    <source>
        <dbReference type="ARBA" id="ARBA00022801"/>
    </source>
</evidence>
<dbReference type="InterPro" id="IPR017853">
    <property type="entry name" value="GH"/>
</dbReference>
<dbReference type="InterPro" id="IPR011583">
    <property type="entry name" value="Chitinase_II/V-like_cat"/>
</dbReference>
<dbReference type="STRING" id="174720.A0A0N5B4T6"/>
<keyword evidence="2 3" id="KW-0326">Glycosidase</keyword>
<dbReference type="Gene3D" id="3.10.50.10">
    <property type="match status" value="1"/>
</dbReference>
<dbReference type="GO" id="GO:0006032">
    <property type="term" value="P:chitin catabolic process"/>
    <property type="evidence" value="ECO:0007669"/>
    <property type="project" value="UniProtKB-ARBA"/>
</dbReference>
<dbReference type="SMART" id="SM00636">
    <property type="entry name" value="Glyco_18"/>
    <property type="match status" value="1"/>
</dbReference>
<evidence type="ECO:0000313" key="7">
    <source>
        <dbReference type="Proteomes" id="UP000046392"/>
    </source>
</evidence>
<dbReference type="GO" id="GO:0008061">
    <property type="term" value="F:chitin binding"/>
    <property type="evidence" value="ECO:0007669"/>
    <property type="project" value="InterPro"/>
</dbReference>
<protein>
    <submittedName>
        <fullName evidence="8">Glyco_18 domain-containing protein</fullName>
    </submittedName>
</protein>
<organism evidence="7 8">
    <name type="scientific">Strongyloides papillosus</name>
    <name type="common">Intestinal threadworm</name>
    <dbReference type="NCBI Taxonomy" id="174720"/>
    <lineage>
        <taxon>Eukaryota</taxon>
        <taxon>Metazoa</taxon>
        <taxon>Ecdysozoa</taxon>
        <taxon>Nematoda</taxon>
        <taxon>Chromadorea</taxon>
        <taxon>Rhabditida</taxon>
        <taxon>Tylenchina</taxon>
        <taxon>Panagrolaimomorpha</taxon>
        <taxon>Strongyloidoidea</taxon>
        <taxon>Strongyloididae</taxon>
        <taxon>Strongyloides</taxon>
    </lineage>
</organism>
<accession>A0A0N5B4T6</accession>
<comment type="similarity">
    <text evidence="4">Belongs to the glycosyl hydrolase 18 family.</text>
</comment>
<keyword evidence="7" id="KW-1185">Reference proteome</keyword>
<proteinExistence type="inferred from homology"/>
<feature type="signal peptide" evidence="5">
    <location>
        <begin position="1"/>
        <end position="26"/>
    </location>
</feature>
<dbReference type="InterPro" id="IPR029070">
    <property type="entry name" value="Chitinase_insertion_sf"/>
</dbReference>
<evidence type="ECO:0000256" key="2">
    <source>
        <dbReference type="ARBA" id="ARBA00023295"/>
    </source>
</evidence>
<dbReference type="PANTHER" id="PTHR46073:SF4">
    <property type="entry name" value="GH18 DOMAIN-CONTAINING PROTEIN"/>
    <property type="match status" value="1"/>
</dbReference>
<evidence type="ECO:0000256" key="3">
    <source>
        <dbReference type="RuleBase" id="RU000489"/>
    </source>
</evidence>
<evidence type="ECO:0000256" key="5">
    <source>
        <dbReference type="SAM" id="SignalP"/>
    </source>
</evidence>
<dbReference type="PROSITE" id="PS51910">
    <property type="entry name" value="GH18_2"/>
    <property type="match status" value="1"/>
</dbReference>
<dbReference type="GO" id="GO:0005975">
    <property type="term" value="P:carbohydrate metabolic process"/>
    <property type="evidence" value="ECO:0007669"/>
    <property type="project" value="InterPro"/>
</dbReference>
<dbReference type="PANTHER" id="PTHR46073">
    <property type="entry name" value="CHITINASE"/>
    <property type="match status" value="1"/>
</dbReference>
<dbReference type="InterPro" id="IPR001579">
    <property type="entry name" value="Glyco_hydro_18_chit_AS"/>
</dbReference>
<evidence type="ECO:0000259" key="6">
    <source>
        <dbReference type="PROSITE" id="PS51910"/>
    </source>
</evidence>
<feature type="domain" description="GH18" evidence="6">
    <location>
        <begin position="34"/>
        <end position="402"/>
    </location>
</feature>
<reference evidence="8" key="1">
    <citation type="submission" date="2017-02" db="UniProtKB">
        <authorList>
            <consortium name="WormBaseParasite"/>
        </authorList>
    </citation>
    <scope>IDENTIFICATION</scope>
</reference>
<dbReference type="Proteomes" id="UP000046392">
    <property type="component" value="Unplaced"/>
</dbReference>
<dbReference type="PROSITE" id="PS01095">
    <property type="entry name" value="GH18_1"/>
    <property type="match status" value="1"/>
</dbReference>
<dbReference type="WBParaSite" id="SPAL_0000108500.1">
    <property type="protein sequence ID" value="SPAL_0000108500.1"/>
    <property type="gene ID" value="SPAL_0000108500"/>
</dbReference>
<feature type="chain" id="PRO_5005893749" evidence="5">
    <location>
        <begin position="27"/>
        <end position="427"/>
    </location>
</feature>
<keyword evidence="5" id="KW-0732">Signal</keyword>
<dbReference type="Gene3D" id="3.20.20.80">
    <property type="entry name" value="Glycosidases"/>
    <property type="match status" value="1"/>
</dbReference>
<dbReference type="Pfam" id="PF00704">
    <property type="entry name" value="Glyco_hydro_18"/>
    <property type="match status" value="1"/>
</dbReference>
<evidence type="ECO:0000313" key="8">
    <source>
        <dbReference type="WBParaSite" id="SPAL_0000108500.1"/>
    </source>
</evidence>
<dbReference type="AlphaFoldDB" id="A0A0N5B4T6"/>
<keyword evidence="1 3" id="KW-0378">Hydrolase</keyword>
<dbReference type="GO" id="GO:0004568">
    <property type="term" value="F:chitinase activity"/>
    <property type="evidence" value="ECO:0007669"/>
    <property type="project" value="UniProtKB-ARBA"/>
</dbReference>
<dbReference type="SUPFAM" id="SSF51445">
    <property type="entry name" value="(Trans)glycosidases"/>
    <property type="match status" value="1"/>
</dbReference>
<dbReference type="InterPro" id="IPR001223">
    <property type="entry name" value="Glyco_hydro18_cat"/>
</dbReference>